<dbReference type="KEGG" id="dli:dnl_48900"/>
<dbReference type="RefSeq" id="WP_207688433.1">
    <property type="nucleotide sequence ID" value="NZ_CP061799.1"/>
</dbReference>
<dbReference type="Pfam" id="PF00691">
    <property type="entry name" value="OmpA"/>
    <property type="match status" value="1"/>
</dbReference>
<evidence type="ECO:0000259" key="6">
    <source>
        <dbReference type="PROSITE" id="PS51123"/>
    </source>
</evidence>
<evidence type="ECO:0000256" key="4">
    <source>
        <dbReference type="PROSITE-ProRule" id="PRU00473"/>
    </source>
</evidence>
<organism evidence="7 8">
    <name type="scientific">Desulfonema limicola</name>
    <dbReference type="NCBI Taxonomy" id="45656"/>
    <lineage>
        <taxon>Bacteria</taxon>
        <taxon>Pseudomonadati</taxon>
        <taxon>Thermodesulfobacteriota</taxon>
        <taxon>Desulfobacteria</taxon>
        <taxon>Desulfobacterales</taxon>
        <taxon>Desulfococcaceae</taxon>
        <taxon>Desulfonema</taxon>
    </lineage>
</organism>
<evidence type="ECO:0000256" key="3">
    <source>
        <dbReference type="ARBA" id="ARBA00023237"/>
    </source>
</evidence>
<protein>
    <submittedName>
        <fullName evidence="7">OmpA-like domain-containing protein</fullName>
    </submittedName>
</protein>
<evidence type="ECO:0000256" key="5">
    <source>
        <dbReference type="SAM" id="SignalP"/>
    </source>
</evidence>
<name>A0A975GJ20_9BACT</name>
<dbReference type="InterPro" id="IPR006664">
    <property type="entry name" value="OMP_bac"/>
</dbReference>
<sequence length="184" mass="20928">MTTKKFINAIMIIFCTACMTVTVNAQEDINFGSKIPDVEDITNALAPAESEKNVKYKTRGFKPEVPAIEKPKAISMEIKFERNSYRLTSNARMLLDIVGQSFNTDRLNQYRFIIEGHTDASGDDSYNMRLSKQRAEAVKKYLVQKHNVSSSRLNTIGKGEYELLDQENPESGRNRRVRIVNSGR</sequence>
<dbReference type="SUPFAM" id="SSF103088">
    <property type="entry name" value="OmpA-like"/>
    <property type="match status" value="1"/>
</dbReference>
<dbReference type="PRINTS" id="PR01021">
    <property type="entry name" value="OMPADOMAIN"/>
</dbReference>
<keyword evidence="2 4" id="KW-0472">Membrane</keyword>
<dbReference type="PANTHER" id="PTHR30329">
    <property type="entry name" value="STATOR ELEMENT OF FLAGELLAR MOTOR COMPLEX"/>
    <property type="match status" value="1"/>
</dbReference>
<reference evidence="7" key="1">
    <citation type="journal article" date="2021" name="Microb. Physiol.">
        <title>Proteogenomic Insights into the Physiology of Marine, Sulfate-Reducing, Filamentous Desulfonema limicola and Desulfonema magnum.</title>
        <authorList>
            <person name="Schnaars V."/>
            <person name="Wohlbrand L."/>
            <person name="Scheve S."/>
            <person name="Hinrichs C."/>
            <person name="Reinhardt R."/>
            <person name="Rabus R."/>
        </authorList>
    </citation>
    <scope>NUCLEOTIDE SEQUENCE</scope>
    <source>
        <strain evidence="7">5ac10</strain>
    </source>
</reference>
<feature type="signal peptide" evidence="5">
    <location>
        <begin position="1"/>
        <end position="25"/>
    </location>
</feature>
<dbReference type="InterPro" id="IPR036737">
    <property type="entry name" value="OmpA-like_sf"/>
</dbReference>
<dbReference type="PROSITE" id="PS51123">
    <property type="entry name" value="OMPA_2"/>
    <property type="match status" value="1"/>
</dbReference>
<proteinExistence type="predicted"/>
<feature type="chain" id="PRO_5036849214" evidence="5">
    <location>
        <begin position="26"/>
        <end position="184"/>
    </location>
</feature>
<dbReference type="InterPro" id="IPR006665">
    <property type="entry name" value="OmpA-like"/>
</dbReference>
<dbReference type="PANTHER" id="PTHR30329:SF21">
    <property type="entry name" value="LIPOPROTEIN YIAD-RELATED"/>
    <property type="match status" value="1"/>
</dbReference>
<accession>A0A975GJ20</accession>
<dbReference type="AlphaFoldDB" id="A0A975GJ20"/>
<evidence type="ECO:0000313" key="7">
    <source>
        <dbReference type="EMBL" id="QTA82513.1"/>
    </source>
</evidence>
<dbReference type="CDD" id="cd07185">
    <property type="entry name" value="OmpA_C-like"/>
    <property type="match status" value="1"/>
</dbReference>
<keyword evidence="3" id="KW-0998">Cell outer membrane</keyword>
<comment type="subcellular location">
    <subcellularLocation>
        <location evidence="1">Cell outer membrane</location>
    </subcellularLocation>
</comment>
<dbReference type="EMBL" id="CP061799">
    <property type="protein sequence ID" value="QTA82513.1"/>
    <property type="molecule type" value="Genomic_DNA"/>
</dbReference>
<gene>
    <name evidence="7" type="ORF">dnl_48900</name>
</gene>
<dbReference type="Gene3D" id="3.30.1330.60">
    <property type="entry name" value="OmpA-like domain"/>
    <property type="match status" value="1"/>
</dbReference>
<dbReference type="GO" id="GO:0009279">
    <property type="term" value="C:cell outer membrane"/>
    <property type="evidence" value="ECO:0007669"/>
    <property type="project" value="UniProtKB-SubCell"/>
</dbReference>
<keyword evidence="5" id="KW-0732">Signal</keyword>
<dbReference type="InterPro" id="IPR050330">
    <property type="entry name" value="Bact_OuterMem_StrucFunc"/>
</dbReference>
<evidence type="ECO:0000313" key="8">
    <source>
        <dbReference type="Proteomes" id="UP000663720"/>
    </source>
</evidence>
<dbReference type="Proteomes" id="UP000663720">
    <property type="component" value="Chromosome"/>
</dbReference>
<feature type="domain" description="OmpA-like" evidence="6">
    <location>
        <begin position="67"/>
        <end position="184"/>
    </location>
</feature>
<evidence type="ECO:0000256" key="1">
    <source>
        <dbReference type="ARBA" id="ARBA00004442"/>
    </source>
</evidence>
<evidence type="ECO:0000256" key="2">
    <source>
        <dbReference type="ARBA" id="ARBA00023136"/>
    </source>
</evidence>
<keyword evidence="8" id="KW-1185">Reference proteome</keyword>